<feature type="transmembrane region" description="Helical" evidence="1">
    <location>
        <begin position="17"/>
        <end position="35"/>
    </location>
</feature>
<reference evidence="2" key="1">
    <citation type="submission" date="2019-03" db="EMBL/GenBank/DDBJ databases">
        <title>Lake Tanganyika Metagenome-Assembled Genomes (MAGs).</title>
        <authorList>
            <person name="Tran P."/>
        </authorList>
    </citation>
    <scope>NUCLEOTIDE SEQUENCE</scope>
    <source>
        <strain evidence="2">K_DeepCast_150m_m2_040</strain>
    </source>
</reference>
<dbReference type="Proteomes" id="UP000779900">
    <property type="component" value="Unassembled WGS sequence"/>
</dbReference>
<dbReference type="InterPro" id="IPR017850">
    <property type="entry name" value="Alkaline_phosphatase_core_sf"/>
</dbReference>
<sequence>MTEDPARRPRSAEKRPIPIHHFLFALAPTLFLYAYSASRIPITPSELVLPLIASFTVALVLWLFLWRVLGNSRRAALVVSLFLALFFTYGRVLGAVGTSAPPELLPGIAGGVLLLGVIFLGVPRLEFARLTLLLNAVSLVLVAVNLVTGVPTLLRSRAASLNATRATTTQAANLPDIYYIILDGYARADILASVYGYDNSGFISWLEQRGFRVGTRSRSNYARTHLSLASSLNMTYLDAVAAKLGPETDSHAPLVRMIGESRVVRELRKRGYTIASFASGCTGTDIRDADIHFAPRWALSEFQRILINTTALPLILNPLLKRSQSDLHRERVLYAFEHLPDAARLKHPVFVFCHILSPHPPFVFGAQGEKTEPQSYFTMTEGGTYQTADVDRLRHDYVEKYRAQVQFINGKAKTAIERILASSPQPPVIILQADHGPSSVLTWNDPEPAELSEQLAILNAYHIPKMTGSPSYSPSPVNCFRLLFDQLFGSDLGLLPDKSWFSTSARMWRFYDAARLTEQAKGGTVLRVSVVAFREELQLEEPAAYCRRLVAMAYPNETVTIERFYVQGLRVPVESADEAYRRYLGDVARKEILDLGTHYESYCGPGPDRVEVAALFFSDSTPQTANRSEGKTRSRKSE</sequence>
<comment type="caution">
    <text evidence="2">The sequence shown here is derived from an EMBL/GenBank/DDBJ whole genome shotgun (WGS) entry which is preliminary data.</text>
</comment>
<dbReference type="Gene3D" id="3.40.720.10">
    <property type="entry name" value="Alkaline Phosphatase, subunit A"/>
    <property type="match status" value="1"/>
</dbReference>
<accession>A0A938BPE6</accession>
<organism evidence="2 3">
    <name type="scientific">candidate division WOR-3 bacterium</name>
    <dbReference type="NCBI Taxonomy" id="2052148"/>
    <lineage>
        <taxon>Bacteria</taxon>
        <taxon>Bacteria division WOR-3</taxon>
    </lineage>
</organism>
<evidence type="ECO:0000256" key="1">
    <source>
        <dbReference type="SAM" id="Phobius"/>
    </source>
</evidence>
<proteinExistence type="predicted"/>
<dbReference type="SUPFAM" id="SSF53649">
    <property type="entry name" value="Alkaline phosphatase-like"/>
    <property type="match status" value="1"/>
</dbReference>
<feature type="transmembrane region" description="Helical" evidence="1">
    <location>
        <begin position="104"/>
        <end position="125"/>
    </location>
</feature>
<evidence type="ECO:0000313" key="3">
    <source>
        <dbReference type="Proteomes" id="UP000779900"/>
    </source>
</evidence>
<evidence type="ECO:0008006" key="4">
    <source>
        <dbReference type="Google" id="ProtNLM"/>
    </source>
</evidence>
<keyword evidence="1" id="KW-0472">Membrane</keyword>
<protein>
    <recommendedName>
        <fullName evidence="4">Sulfatase N-terminal domain-containing protein</fullName>
    </recommendedName>
</protein>
<name>A0A938BPE6_UNCW3</name>
<feature type="transmembrane region" description="Helical" evidence="1">
    <location>
        <begin position="132"/>
        <end position="154"/>
    </location>
</feature>
<feature type="transmembrane region" description="Helical" evidence="1">
    <location>
        <begin position="47"/>
        <end position="68"/>
    </location>
</feature>
<dbReference type="EMBL" id="VGIR01000019">
    <property type="protein sequence ID" value="MBM3331106.1"/>
    <property type="molecule type" value="Genomic_DNA"/>
</dbReference>
<feature type="transmembrane region" description="Helical" evidence="1">
    <location>
        <begin position="75"/>
        <end position="92"/>
    </location>
</feature>
<keyword evidence="1" id="KW-0812">Transmembrane</keyword>
<keyword evidence="1" id="KW-1133">Transmembrane helix</keyword>
<evidence type="ECO:0000313" key="2">
    <source>
        <dbReference type="EMBL" id="MBM3331106.1"/>
    </source>
</evidence>
<gene>
    <name evidence="2" type="ORF">FJY68_04540</name>
</gene>
<dbReference type="AlphaFoldDB" id="A0A938BPE6"/>